<evidence type="ECO:0000256" key="3">
    <source>
        <dbReference type="ARBA" id="ARBA00023098"/>
    </source>
</evidence>
<gene>
    <name evidence="7" type="ORF">RJ640_027637</name>
</gene>
<feature type="domain" description="PNPLA" evidence="6">
    <location>
        <begin position="236"/>
        <end position="440"/>
    </location>
</feature>
<dbReference type="CDD" id="cd07231">
    <property type="entry name" value="Pat_SDP1-like"/>
    <property type="match status" value="1"/>
</dbReference>
<feature type="short sequence motif" description="GXSXG" evidence="4">
    <location>
        <begin position="267"/>
        <end position="271"/>
    </location>
</feature>
<evidence type="ECO:0000256" key="5">
    <source>
        <dbReference type="SAM" id="MobiDB-lite"/>
    </source>
</evidence>
<evidence type="ECO:0000256" key="1">
    <source>
        <dbReference type="ARBA" id="ARBA00022801"/>
    </source>
</evidence>
<reference evidence="7" key="1">
    <citation type="submission" date="2022-12" db="EMBL/GenBank/DDBJ databases">
        <title>Draft genome assemblies for two species of Escallonia (Escalloniales).</title>
        <authorList>
            <person name="Chanderbali A."/>
            <person name="Dervinis C."/>
            <person name="Anghel I."/>
            <person name="Soltis D."/>
            <person name="Soltis P."/>
            <person name="Zapata F."/>
        </authorList>
    </citation>
    <scope>NUCLEOTIDE SEQUENCE</scope>
    <source>
        <strain evidence="7">UCBG92.1500</strain>
        <tissue evidence="7">Leaf</tissue>
    </source>
</reference>
<comment type="caution">
    <text evidence="4">Lacks conserved residue(s) required for the propagation of feature annotation.</text>
</comment>
<comment type="caution">
    <text evidence="7">The sequence shown here is derived from an EMBL/GenBank/DDBJ whole genome shotgun (WGS) entry which is preliminary data.</text>
</comment>
<dbReference type="SUPFAM" id="SSF52151">
    <property type="entry name" value="FabD/lysophospholipase-like"/>
    <property type="match status" value="1"/>
</dbReference>
<dbReference type="InterPro" id="IPR050301">
    <property type="entry name" value="NTE"/>
</dbReference>
<evidence type="ECO:0000256" key="4">
    <source>
        <dbReference type="PROSITE-ProRule" id="PRU01161"/>
    </source>
</evidence>
<evidence type="ECO:0000313" key="7">
    <source>
        <dbReference type="EMBL" id="KAK2967360.1"/>
    </source>
</evidence>
<evidence type="ECO:0000259" key="6">
    <source>
        <dbReference type="PROSITE" id="PS51635"/>
    </source>
</evidence>
<evidence type="ECO:0000256" key="2">
    <source>
        <dbReference type="ARBA" id="ARBA00022963"/>
    </source>
</evidence>
<name>A0AA88QXK4_9ASTE</name>
<dbReference type="Proteomes" id="UP001187471">
    <property type="component" value="Unassembled WGS sequence"/>
</dbReference>
<dbReference type="AlphaFoldDB" id="A0AA88QXK4"/>
<dbReference type="InterPro" id="IPR021771">
    <property type="entry name" value="Triacylglycerol_lipase_N"/>
</dbReference>
<keyword evidence="2 4" id="KW-0442">Lipid degradation</keyword>
<protein>
    <recommendedName>
        <fullName evidence="6">PNPLA domain-containing protein</fullName>
    </recommendedName>
</protein>
<feature type="active site" description="Nucleophile" evidence="4">
    <location>
        <position position="269"/>
    </location>
</feature>
<sequence length="853" mass="96381">MDISNEASVDPFSIGPSTIVGRTIAFRILFCKSISQLRHHIFKVLVYYLNKVKGYLTDYLTPMISWFHPRNPQGILVMVTLIAFMLKRCTNVKMKAEMAYRRKFWRNMMRAALTYEEWAHAAKMLDKETPKMNESSLFDEELMRNKIQELRHRRQEGSLRDIIFCMRADLVRNLGNMCNPELHKGRLQVPKLIKEYIDEVSTQLRMVCDSDSEELLLEEKLAFMHETRHAFGRTALLLSGGASLGAFHVGVVKTLVQHKLLPRIIAGSSVGSVMCSVVATRSWPELQSFFEDSWRSLQFFDQMGGIFTIFKRVMTRGALHEIRQLQMMLRHLTNNLTFQEAYDMTGRILGITVCSPRKHEPPRCLNYLTSPHVVIWSAVTASCAFPGLFEAQELMAKDRSGEIVPYHPPFHWGPEEASGTSVRRWRDGSLEIDLPMMQLKELFNVNHFIVSQANPHIAPLLRLKEFVRAYGGNFAAKLAHLVEMEVKHRCNQTLELGFPLGGLAKLFAQDWEGDVTVVMPATLAQYSKIIQNPSHLELQKSANQGRRCTWEKLSAIKANCGIELVLDECVAILNHMRRLKRSAERAAAASHGLTSTVRFNGSKRIPSWNCIARENSTGSLEEDHLADVASPLHQGAGTPTGRNWRTHRNVHDGSDSESETADLNSWTRSGGPLMRTTSADKFVDFVQNLDFDSKVNKQITVYSNNGFLTAGRDPYYQNLRVITPDRSSEMEFDPRDLSSRVSTSSSSIMVAEGDLLQPEKIHNGILFNVVKKEDLTPSSRSHDSENSSSQHDLVAECVQLGCPDKEFDGCSTSDFSENDVVAENRQNESDSGFEPKDLSCIDDIIDKTDQLAS</sequence>
<dbReference type="Pfam" id="PF01734">
    <property type="entry name" value="Patatin"/>
    <property type="match status" value="1"/>
</dbReference>
<dbReference type="Pfam" id="PF11815">
    <property type="entry name" value="DUF3336"/>
    <property type="match status" value="1"/>
</dbReference>
<dbReference type="PROSITE" id="PS51635">
    <property type="entry name" value="PNPLA"/>
    <property type="match status" value="1"/>
</dbReference>
<proteinExistence type="predicted"/>
<keyword evidence="1 4" id="KW-0378">Hydrolase</keyword>
<dbReference type="EMBL" id="JAVXUO010003027">
    <property type="protein sequence ID" value="KAK2967360.1"/>
    <property type="molecule type" value="Genomic_DNA"/>
</dbReference>
<dbReference type="PANTHER" id="PTHR14226:SF10">
    <property type="entry name" value="TRIACYLGLYCEROL LIPASE 4-RELATED"/>
    <property type="match status" value="1"/>
</dbReference>
<dbReference type="Gene3D" id="3.40.1090.10">
    <property type="entry name" value="Cytosolic phospholipase A2 catalytic domain"/>
    <property type="match status" value="1"/>
</dbReference>
<feature type="region of interest" description="Disordered" evidence="5">
    <location>
        <begin position="632"/>
        <end position="668"/>
    </location>
</feature>
<keyword evidence="3 4" id="KW-0443">Lipid metabolism</keyword>
<dbReference type="GO" id="GO:0004806">
    <property type="term" value="F:triacylglycerol lipase activity"/>
    <property type="evidence" value="ECO:0007669"/>
    <property type="project" value="InterPro"/>
</dbReference>
<keyword evidence="8" id="KW-1185">Reference proteome</keyword>
<dbReference type="GO" id="GO:0016042">
    <property type="term" value="P:lipid catabolic process"/>
    <property type="evidence" value="ECO:0007669"/>
    <property type="project" value="UniProtKB-UniRule"/>
</dbReference>
<dbReference type="PANTHER" id="PTHR14226">
    <property type="entry name" value="NEUROPATHY TARGET ESTERASE/SWISS CHEESE D.MELANOGASTER"/>
    <property type="match status" value="1"/>
</dbReference>
<organism evidence="7 8">
    <name type="scientific">Escallonia rubra</name>
    <dbReference type="NCBI Taxonomy" id="112253"/>
    <lineage>
        <taxon>Eukaryota</taxon>
        <taxon>Viridiplantae</taxon>
        <taxon>Streptophyta</taxon>
        <taxon>Embryophyta</taxon>
        <taxon>Tracheophyta</taxon>
        <taxon>Spermatophyta</taxon>
        <taxon>Magnoliopsida</taxon>
        <taxon>eudicotyledons</taxon>
        <taxon>Gunneridae</taxon>
        <taxon>Pentapetalae</taxon>
        <taxon>asterids</taxon>
        <taxon>campanulids</taxon>
        <taxon>Escalloniales</taxon>
        <taxon>Escalloniaceae</taxon>
        <taxon>Escallonia</taxon>
    </lineage>
</organism>
<accession>A0AA88QXK4</accession>
<dbReference type="InterPro" id="IPR002641">
    <property type="entry name" value="PNPLA_dom"/>
</dbReference>
<dbReference type="InterPro" id="IPR016035">
    <property type="entry name" value="Acyl_Trfase/lysoPLipase"/>
</dbReference>
<evidence type="ECO:0000313" key="8">
    <source>
        <dbReference type="Proteomes" id="UP001187471"/>
    </source>
</evidence>
<feature type="active site" description="Proton acceptor" evidence="4">
    <location>
        <position position="427"/>
    </location>
</feature>